<dbReference type="GO" id="GO:0001530">
    <property type="term" value="F:lipopolysaccharide binding"/>
    <property type="evidence" value="ECO:0007669"/>
    <property type="project" value="TreeGrafter"/>
</dbReference>
<dbReference type="GO" id="GO:0061760">
    <property type="term" value="P:antifungal innate immune response"/>
    <property type="evidence" value="ECO:0007669"/>
    <property type="project" value="TreeGrafter"/>
</dbReference>
<evidence type="ECO:0000256" key="1">
    <source>
        <dbReference type="SAM" id="SignalP"/>
    </source>
</evidence>
<reference evidence="2" key="2">
    <citation type="submission" date="2025-09" db="UniProtKB">
        <authorList>
            <consortium name="Ensembl"/>
        </authorList>
    </citation>
    <scope>IDENTIFICATION</scope>
</reference>
<organism evidence="2 3">
    <name type="scientific">Lynx canadensis</name>
    <name type="common">Canada lynx</name>
    <name type="synonym">Felis canadensis</name>
    <dbReference type="NCBI Taxonomy" id="61383"/>
    <lineage>
        <taxon>Eukaryota</taxon>
        <taxon>Metazoa</taxon>
        <taxon>Chordata</taxon>
        <taxon>Craniata</taxon>
        <taxon>Vertebrata</taxon>
        <taxon>Euteleostomi</taxon>
        <taxon>Mammalia</taxon>
        <taxon>Eutheria</taxon>
        <taxon>Laurasiatheria</taxon>
        <taxon>Carnivora</taxon>
        <taxon>Feliformia</taxon>
        <taxon>Felidae</taxon>
        <taxon>Felinae</taxon>
        <taxon>Lynx</taxon>
    </lineage>
</organism>
<evidence type="ECO:0000313" key="2">
    <source>
        <dbReference type="Ensembl" id="ENSLCNP00005017310.1"/>
    </source>
</evidence>
<keyword evidence="3" id="KW-1185">Reference proteome</keyword>
<sequence>MRHSLIGLLFLLVISLPSGNGLFRHDGIQIRTCTALKGRCFFSCRVGWTWVSFCHNILSCCVKMLKNNPPQVDDSRIH</sequence>
<dbReference type="PANTHER" id="PTHR39413:SF1">
    <property type="entry name" value="DEFENSIN BETA 136"/>
    <property type="match status" value="1"/>
</dbReference>
<dbReference type="PANTHER" id="PTHR39413">
    <property type="entry name" value="BETA-DEFENSIN 136"/>
    <property type="match status" value="1"/>
</dbReference>
<gene>
    <name evidence="2" type="primary">DEFB136</name>
</gene>
<dbReference type="Gene3D" id="3.10.360.10">
    <property type="entry name" value="Antimicrobial Peptide, Beta-defensin 2, Chain A"/>
    <property type="match status" value="1"/>
</dbReference>
<protein>
    <submittedName>
        <fullName evidence="2">Defensin beta 136</fullName>
    </submittedName>
</protein>
<evidence type="ECO:0000313" key="3">
    <source>
        <dbReference type="Proteomes" id="UP000472241"/>
    </source>
</evidence>
<proteinExistence type="predicted"/>
<name>A0A667I216_LYNCA</name>
<feature type="signal peptide" evidence="1">
    <location>
        <begin position="1"/>
        <end position="21"/>
    </location>
</feature>
<dbReference type="AlphaFoldDB" id="A0A667I216"/>
<dbReference type="InterPro" id="IPR035307">
    <property type="entry name" value="DEFB136/42"/>
</dbReference>
<dbReference type="Proteomes" id="UP000472241">
    <property type="component" value="Unplaced"/>
</dbReference>
<feature type="chain" id="PRO_5025329818" evidence="1">
    <location>
        <begin position="22"/>
        <end position="78"/>
    </location>
</feature>
<reference evidence="2" key="1">
    <citation type="submission" date="2025-08" db="UniProtKB">
        <authorList>
            <consortium name="Ensembl"/>
        </authorList>
    </citation>
    <scope>IDENTIFICATION</scope>
</reference>
<accession>A0A667I216</accession>
<keyword evidence="1" id="KW-0732">Signal</keyword>
<dbReference type="Ensembl" id="ENSLCNT00005019422.1">
    <property type="protein sequence ID" value="ENSLCNP00005017310.1"/>
    <property type="gene ID" value="ENSLCNG00005011394.1"/>
</dbReference>
<dbReference type="GO" id="GO:0140367">
    <property type="term" value="P:antibacterial innate immune response"/>
    <property type="evidence" value="ECO:0007669"/>
    <property type="project" value="TreeGrafter"/>
</dbReference>
<dbReference type="Pfam" id="PF17333">
    <property type="entry name" value="DEFB136"/>
    <property type="match status" value="1"/>
</dbReference>